<keyword evidence="2" id="KW-1185">Reference proteome</keyword>
<evidence type="ECO:0000313" key="1">
    <source>
        <dbReference type="EMBL" id="MBC1511126.1"/>
    </source>
</evidence>
<protein>
    <submittedName>
        <fullName evidence="1">DUF3116 family protein</fullName>
    </submittedName>
</protein>
<comment type="caution">
    <text evidence="1">The sequence shown here is derived from an EMBL/GenBank/DDBJ whole genome shotgun (WGS) entry which is preliminary data.</text>
</comment>
<dbReference type="RefSeq" id="WP_185349132.1">
    <property type="nucleotide sequence ID" value="NZ_JAASTU010000028.1"/>
</dbReference>
<proteinExistence type="predicted"/>
<sequence>MLPESEIIYSILVMIKDKSEQNLNLAIKENIITTGKYKITKNEFLYTVYWLEENGFLRRKDNTNGGMSINQKYILTTLGKEFITYYQVA</sequence>
<dbReference type="Gene3D" id="1.10.10.10">
    <property type="entry name" value="Winged helix-like DNA-binding domain superfamily/Winged helix DNA-binding domain"/>
    <property type="match status" value="1"/>
</dbReference>
<gene>
    <name evidence="1" type="ORF">HCJ59_14660</name>
</gene>
<organism evidence="1 2">
    <name type="scientific">Listeria immobilis</name>
    <dbReference type="NCBI Taxonomy" id="2713502"/>
    <lineage>
        <taxon>Bacteria</taxon>
        <taxon>Bacillati</taxon>
        <taxon>Bacillota</taxon>
        <taxon>Bacilli</taxon>
        <taxon>Bacillales</taxon>
        <taxon>Listeriaceae</taxon>
        <taxon>Listeria</taxon>
    </lineage>
</organism>
<reference evidence="1 2" key="1">
    <citation type="submission" date="2020-03" db="EMBL/GenBank/DDBJ databases">
        <title>Soil Listeria distribution.</title>
        <authorList>
            <person name="Liao J."/>
            <person name="Wiedmann M."/>
        </authorList>
    </citation>
    <scope>NUCLEOTIDE SEQUENCE [LARGE SCALE GENOMIC DNA]</scope>
    <source>
        <strain evidence="1 2">FSL L7-1515</strain>
    </source>
</reference>
<name>A0ABR6SZM0_9LIST</name>
<evidence type="ECO:0000313" key="2">
    <source>
        <dbReference type="Proteomes" id="UP000587800"/>
    </source>
</evidence>
<accession>A0ABR6SZM0</accession>
<dbReference type="Proteomes" id="UP000587800">
    <property type="component" value="Unassembled WGS sequence"/>
</dbReference>
<dbReference type="InterPro" id="IPR021464">
    <property type="entry name" value="DUF3116"/>
</dbReference>
<dbReference type="InterPro" id="IPR036388">
    <property type="entry name" value="WH-like_DNA-bd_sf"/>
</dbReference>
<dbReference type="EMBL" id="JAASUB010000023">
    <property type="protein sequence ID" value="MBC1511126.1"/>
    <property type="molecule type" value="Genomic_DNA"/>
</dbReference>
<dbReference type="Pfam" id="PF11313">
    <property type="entry name" value="DUF3116"/>
    <property type="match status" value="1"/>
</dbReference>